<evidence type="ECO:0000256" key="1">
    <source>
        <dbReference type="SAM" id="MobiDB-lite"/>
    </source>
</evidence>
<dbReference type="Proteomes" id="UP001518989">
    <property type="component" value="Unassembled WGS sequence"/>
</dbReference>
<feature type="region of interest" description="Disordered" evidence="1">
    <location>
        <begin position="20"/>
        <end position="42"/>
    </location>
</feature>
<keyword evidence="2" id="KW-0732">Signal</keyword>
<protein>
    <submittedName>
        <fullName evidence="3">Uncharacterized protein</fullName>
    </submittedName>
</protein>
<feature type="signal peptide" evidence="2">
    <location>
        <begin position="1"/>
        <end position="20"/>
    </location>
</feature>
<gene>
    <name evidence="3" type="ORF">IAI61_11570</name>
</gene>
<reference evidence="3 4" key="1">
    <citation type="submission" date="2020-09" db="EMBL/GenBank/DDBJ databases">
        <title>Roseomonas.</title>
        <authorList>
            <person name="Zhu W."/>
        </authorList>
    </citation>
    <scope>NUCLEOTIDE SEQUENCE [LARGE SCALE GENOMIC DNA]</scope>
    <source>
        <strain evidence="3 4">573</strain>
    </source>
</reference>
<proteinExistence type="predicted"/>
<feature type="chain" id="PRO_5045088363" evidence="2">
    <location>
        <begin position="21"/>
        <end position="138"/>
    </location>
</feature>
<comment type="caution">
    <text evidence="3">The sequence shown here is derived from an EMBL/GenBank/DDBJ whole genome shotgun (WGS) entry which is preliminary data.</text>
</comment>
<evidence type="ECO:0000256" key="2">
    <source>
        <dbReference type="SAM" id="SignalP"/>
    </source>
</evidence>
<feature type="region of interest" description="Disordered" evidence="1">
    <location>
        <begin position="102"/>
        <end position="138"/>
    </location>
</feature>
<evidence type="ECO:0000313" key="3">
    <source>
        <dbReference type="EMBL" id="MBO1079670.1"/>
    </source>
</evidence>
<dbReference type="EMBL" id="JACTNG010000005">
    <property type="protein sequence ID" value="MBO1079670.1"/>
    <property type="molecule type" value="Genomic_DNA"/>
</dbReference>
<name>A0ABS3KRU0_9PROT</name>
<evidence type="ECO:0000313" key="4">
    <source>
        <dbReference type="Proteomes" id="UP001518989"/>
    </source>
</evidence>
<dbReference type="PROSITE" id="PS51257">
    <property type="entry name" value="PROKAR_LIPOPROTEIN"/>
    <property type="match status" value="1"/>
</dbReference>
<dbReference type="RefSeq" id="WP_207417346.1">
    <property type="nucleotide sequence ID" value="NZ_CP061177.1"/>
</dbReference>
<accession>A0ABS3KRU0</accession>
<organism evidence="3 4">
    <name type="scientific">Roseomonas haemaphysalidis</name>
    <dbReference type="NCBI Taxonomy" id="2768162"/>
    <lineage>
        <taxon>Bacteria</taxon>
        <taxon>Pseudomonadati</taxon>
        <taxon>Pseudomonadota</taxon>
        <taxon>Alphaproteobacteria</taxon>
        <taxon>Acetobacterales</taxon>
        <taxon>Roseomonadaceae</taxon>
        <taxon>Roseomonas</taxon>
    </lineage>
</organism>
<feature type="compositionally biased region" description="Low complexity" evidence="1">
    <location>
        <begin position="102"/>
        <end position="122"/>
    </location>
</feature>
<sequence length="138" mass="14185">MKPLAFSMLLLLGACAGAGAGPAGAPRSGEQRQQDATNAACRQDAERAMRYRDRGQLMRTDEAEARIGAGAFTDTVAGSMSTQRLSSRFEQSRLVEDCVRGANAAAAAPTPAAAPAPAVADPAPAPAPAPPARRARVR</sequence>
<keyword evidence="4" id="KW-1185">Reference proteome</keyword>